<name>R7V1W2_CAPTE</name>
<dbReference type="Pfam" id="PF00662">
    <property type="entry name" value="Proton_antipo_N"/>
    <property type="match status" value="1"/>
</dbReference>
<dbReference type="Proteomes" id="UP000014760">
    <property type="component" value="Unassembled WGS sequence"/>
</dbReference>
<dbReference type="GO" id="GO:0042773">
    <property type="term" value="P:ATP synthesis coupled electron transport"/>
    <property type="evidence" value="ECO:0007669"/>
    <property type="project" value="InterPro"/>
</dbReference>
<evidence type="ECO:0000259" key="11">
    <source>
        <dbReference type="Pfam" id="PF00662"/>
    </source>
</evidence>
<evidence type="ECO:0000313" key="13">
    <source>
        <dbReference type="EnsemblMetazoa" id="CapteP142974"/>
    </source>
</evidence>
<feature type="transmembrane region" description="Helical" evidence="9">
    <location>
        <begin position="6"/>
        <end position="26"/>
    </location>
</feature>
<evidence type="ECO:0000256" key="3">
    <source>
        <dbReference type="ARBA" id="ARBA00021096"/>
    </source>
</evidence>
<dbReference type="OrthoDB" id="10069788at2759"/>
<keyword evidence="14" id="KW-1185">Reference proteome</keyword>
<dbReference type="Pfam" id="PF00361">
    <property type="entry name" value="Proton_antipo_M"/>
    <property type="match status" value="1"/>
</dbReference>
<evidence type="ECO:0000256" key="4">
    <source>
        <dbReference type="ARBA" id="ARBA00022692"/>
    </source>
</evidence>
<evidence type="ECO:0000259" key="10">
    <source>
        <dbReference type="Pfam" id="PF00361"/>
    </source>
</evidence>
<evidence type="ECO:0000256" key="8">
    <source>
        <dbReference type="ARBA" id="ARBA00049551"/>
    </source>
</evidence>
<dbReference type="PRINTS" id="PR01434">
    <property type="entry name" value="NADHDHGNASE5"/>
</dbReference>
<dbReference type="EMBL" id="AMQN01021056">
    <property type="status" value="NOT_ANNOTATED_CDS"/>
    <property type="molecule type" value="Genomic_DNA"/>
</dbReference>
<evidence type="ECO:0000256" key="1">
    <source>
        <dbReference type="ARBA" id="ARBA00004141"/>
    </source>
</evidence>
<protein>
    <recommendedName>
        <fullName evidence="3">NADH-ubiquinone oxidoreductase chain 5</fullName>
        <ecNumber evidence="2">7.1.1.2</ecNumber>
    </recommendedName>
    <alternativeName>
        <fullName evidence="7">NADH dehydrogenase subunit 5</fullName>
    </alternativeName>
</protein>
<feature type="domain" description="NADH-Ubiquinone oxidoreductase (complex I) chain 5 N-terminal" evidence="11">
    <location>
        <begin position="2"/>
        <end position="38"/>
    </location>
</feature>
<sequence>MVFDTISLLFSCSVFFISANVCWFSVGYLNGELFIKRFTYLVFFFVVSINILIYSGNLITVLLGWDGLGITSFLLVIYYQNSYSLGAGLITVLTNRLGDVGLILSVGLLLYGGH</sequence>
<evidence type="ECO:0000256" key="7">
    <source>
        <dbReference type="ARBA" id="ARBA00031027"/>
    </source>
</evidence>
<evidence type="ECO:0000313" key="12">
    <source>
        <dbReference type="EMBL" id="ELU09661.1"/>
    </source>
</evidence>
<dbReference type="PANTHER" id="PTHR42829:SF2">
    <property type="entry name" value="NADH-UBIQUINONE OXIDOREDUCTASE CHAIN 5"/>
    <property type="match status" value="1"/>
</dbReference>
<comment type="catalytic activity">
    <reaction evidence="8">
        <text>a ubiquinone + NADH + 5 H(+)(in) = a ubiquinol + NAD(+) + 4 H(+)(out)</text>
        <dbReference type="Rhea" id="RHEA:29091"/>
        <dbReference type="Rhea" id="RHEA-COMP:9565"/>
        <dbReference type="Rhea" id="RHEA-COMP:9566"/>
        <dbReference type="ChEBI" id="CHEBI:15378"/>
        <dbReference type="ChEBI" id="CHEBI:16389"/>
        <dbReference type="ChEBI" id="CHEBI:17976"/>
        <dbReference type="ChEBI" id="CHEBI:57540"/>
        <dbReference type="ChEBI" id="CHEBI:57945"/>
        <dbReference type="EC" id="7.1.1.2"/>
    </reaction>
</comment>
<evidence type="ECO:0000313" key="14">
    <source>
        <dbReference type="Proteomes" id="UP000014760"/>
    </source>
</evidence>
<dbReference type="AlphaFoldDB" id="R7V1W2"/>
<dbReference type="GO" id="GO:0016020">
    <property type="term" value="C:membrane"/>
    <property type="evidence" value="ECO:0007669"/>
    <property type="project" value="UniProtKB-SubCell"/>
</dbReference>
<dbReference type="HOGENOM" id="CLU_2123386_0_0_1"/>
<dbReference type="EMBL" id="KB298071">
    <property type="protein sequence ID" value="ELU09661.1"/>
    <property type="molecule type" value="Genomic_DNA"/>
</dbReference>
<dbReference type="InterPro" id="IPR001750">
    <property type="entry name" value="ND/Mrp_TM"/>
</dbReference>
<gene>
    <name evidence="12" type="ORF">CAPTEDRAFT_142974</name>
</gene>
<keyword evidence="6 9" id="KW-0472">Membrane</keyword>
<reference evidence="13" key="3">
    <citation type="submission" date="2015-06" db="UniProtKB">
        <authorList>
            <consortium name="EnsemblMetazoa"/>
        </authorList>
    </citation>
    <scope>IDENTIFICATION</scope>
</reference>
<dbReference type="InterPro" id="IPR001516">
    <property type="entry name" value="Proton_antipo_N"/>
</dbReference>
<dbReference type="PANTHER" id="PTHR42829">
    <property type="entry name" value="NADH-UBIQUINONE OXIDOREDUCTASE CHAIN 5"/>
    <property type="match status" value="1"/>
</dbReference>
<evidence type="ECO:0000256" key="9">
    <source>
        <dbReference type="SAM" id="Phobius"/>
    </source>
</evidence>
<dbReference type="EnsemblMetazoa" id="CapteT142974">
    <property type="protein sequence ID" value="CapteP142974"/>
    <property type="gene ID" value="CapteG142974"/>
</dbReference>
<comment type="subcellular location">
    <subcellularLocation>
        <location evidence="1">Membrane</location>
        <topology evidence="1">Multi-pass membrane protein</topology>
    </subcellularLocation>
</comment>
<evidence type="ECO:0000256" key="5">
    <source>
        <dbReference type="ARBA" id="ARBA00022989"/>
    </source>
</evidence>
<feature type="domain" description="NADH:quinone oxidoreductase/Mrp antiporter transmembrane" evidence="10">
    <location>
        <begin position="55"/>
        <end position="109"/>
    </location>
</feature>
<dbReference type="GO" id="GO:0008137">
    <property type="term" value="F:NADH dehydrogenase (ubiquinone) activity"/>
    <property type="evidence" value="ECO:0007669"/>
    <property type="project" value="UniProtKB-EC"/>
</dbReference>
<dbReference type="GO" id="GO:0003954">
    <property type="term" value="F:NADH dehydrogenase activity"/>
    <property type="evidence" value="ECO:0007669"/>
    <property type="project" value="TreeGrafter"/>
</dbReference>
<keyword evidence="4 9" id="KW-0812">Transmembrane</keyword>
<dbReference type="GO" id="GO:0015990">
    <property type="term" value="P:electron transport coupled proton transport"/>
    <property type="evidence" value="ECO:0007669"/>
    <property type="project" value="TreeGrafter"/>
</dbReference>
<dbReference type="EC" id="7.1.1.2" evidence="2"/>
<reference evidence="14" key="1">
    <citation type="submission" date="2012-12" db="EMBL/GenBank/DDBJ databases">
        <authorList>
            <person name="Hellsten U."/>
            <person name="Grimwood J."/>
            <person name="Chapman J.A."/>
            <person name="Shapiro H."/>
            <person name="Aerts A."/>
            <person name="Otillar R.P."/>
            <person name="Terry A.Y."/>
            <person name="Boore J.L."/>
            <person name="Simakov O."/>
            <person name="Marletaz F."/>
            <person name="Cho S.-J."/>
            <person name="Edsinger-Gonzales E."/>
            <person name="Havlak P."/>
            <person name="Kuo D.-H."/>
            <person name="Larsson T."/>
            <person name="Lv J."/>
            <person name="Arendt D."/>
            <person name="Savage R."/>
            <person name="Osoegawa K."/>
            <person name="de Jong P."/>
            <person name="Lindberg D.R."/>
            <person name="Seaver E.C."/>
            <person name="Weisblat D.A."/>
            <person name="Putnam N.H."/>
            <person name="Grigoriev I.V."/>
            <person name="Rokhsar D.S."/>
        </authorList>
    </citation>
    <scope>NUCLEOTIDE SEQUENCE</scope>
    <source>
        <strain evidence="14">I ESC-2004</strain>
    </source>
</reference>
<keyword evidence="5 9" id="KW-1133">Transmembrane helix</keyword>
<evidence type="ECO:0000256" key="2">
    <source>
        <dbReference type="ARBA" id="ARBA00012944"/>
    </source>
</evidence>
<accession>R7V1W2</accession>
<feature type="transmembrane region" description="Helical" evidence="9">
    <location>
        <begin position="38"/>
        <end position="65"/>
    </location>
</feature>
<reference evidence="12 14" key="2">
    <citation type="journal article" date="2013" name="Nature">
        <title>Insights into bilaterian evolution from three spiralian genomes.</title>
        <authorList>
            <person name="Simakov O."/>
            <person name="Marletaz F."/>
            <person name="Cho S.J."/>
            <person name="Edsinger-Gonzales E."/>
            <person name="Havlak P."/>
            <person name="Hellsten U."/>
            <person name="Kuo D.H."/>
            <person name="Larsson T."/>
            <person name="Lv J."/>
            <person name="Arendt D."/>
            <person name="Savage R."/>
            <person name="Osoegawa K."/>
            <person name="de Jong P."/>
            <person name="Grimwood J."/>
            <person name="Chapman J.A."/>
            <person name="Shapiro H."/>
            <person name="Aerts A."/>
            <person name="Otillar R.P."/>
            <person name="Terry A.Y."/>
            <person name="Boore J.L."/>
            <person name="Grigoriev I.V."/>
            <person name="Lindberg D.R."/>
            <person name="Seaver E.C."/>
            <person name="Weisblat D.A."/>
            <person name="Putnam N.H."/>
            <person name="Rokhsar D.S."/>
        </authorList>
    </citation>
    <scope>NUCLEOTIDE SEQUENCE</scope>
    <source>
        <strain evidence="12 14">I ESC-2004</strain>
    </source>
</reference>
<organism evidence="12">
    <name type="scientific">Capitella teleta</name>
    <name type="common">Polychaete worm</name>
    <dbReference type="NCBI Taxonomy" id="283909"/>
    <lineage>
        <taxon>Eukaryota</taxon>
        <taxon>Metazoa</taxon>
        <taxon>Spiralia</taxon>
        <taxon>Lophotrochozoa</taxon>
        <taxon>Annelida</taxon>
        <taxon>Polychaeta</taxon>
        <taxon>Sedentaria</taxon>
        <taxon>Scolecida</taxon>
        <taxon>Capitellidae</taxon>
        <taxon>Capitella</taxon>
    </lineage>
</organism>
<evidence type="ECO:0000256" key="6">
    <source>
        <dbReference type="ARBA" id="ARBA00023136"/>
    </source>
</evidence>
<proteinExistence type="predicted"/>
<dbReference type="InterPro" id="IPR003945">
    <property type="entry name" value="NU5C-like"/>
</dbReference>
<dbReference type="STRING" id="283909.R7V1W2"/>
<dbReference type="OMA" id="NFWITRI"/>